<evidence type="ECO:0000313" key="4">
    <source>
        <dbReference type="EMBL" id="HIH10021.1"/>
    </source>
</evidence>
<dbReference type="InterPro" id="IPR001173">
    <property type="entry name" value="Glyco_trans_2-like"/>
</dbReference>
<keyword evidence="2 4" id="KW-0808">Transferase</keyword>
<dbReference type="Proteomes" id="UP000565078">
    <property type="component" value="Unassembled WGS sequence"/>
</dbReference>
<evidence type="ECO:0000259" key="3">
    <source>
        <dbReference type="Pfam" id="PF00535"/>
    </source>
</evidence>
<proteinExistence type="predicted"/>
<dbReference type="SUPFAM" id="SSF53448">
    <property type="entry name" value="Nucleotide-diphospho-sugar transferases"/>
    <property type="match status" value="1"/>
</dbReference>
<accession>A0A7J4IWW7</accession>
<dbReference type="PANTHER" id="PTHR43630">
    <property type="entry name" value="POLY-BETA-1,6-N-ACETYL-D-GLUCOSAMINE SYNTHASE"/>
    <property type="match status" value="1"/>
</dbReference>
<dbReference type="Pfam" id="PF00535">
    <property type="entry name" value="Glycos_transf_2"/>
    <property type="match status" value="1"/>
</dbReference>
<evidence type="ECO:0000256" key="1">
    <source>
        <dbReference type="ARBA" id="ARBA00022676"/>
    </source>
</evidence>
<feature type="domain" description="Glycosyltransferase 2-like" evidence="3">
    <location>
        <begin position="3"/>
        <end position="148"/>
    </location>
</feature>
<organism evidence="4 5">
    <name type="scientific">Candidatus Iainarchaeum sp</name>
    <dbReference type="NCBI Taxonomy" id="3101447"/>
    <lineage>
        <taxon>Archaea</taxon>
        <taxon>Candidatus Iainarchaeota</taxon>
        <taxon>Candidatus Iainarchaeia</taxon>
        <taxon>Candidatus Iainarchaeales</taxon>
        <taxon>Candidatus Iainarchaeaceae</taxon>
        <taxon>Candidatus Iainarchaeum</taxon>
    </lineage>
</organism>
<comment type="caution">
    <text evidence="4">The sequence shown here is derived from an EMBL/GenBank/DDBJ whole genome shotgun (WGS) entry which is preliminary data.</text>
</comment>
<evidence type="ECO:0000256" key="2">
    <source>
        <dbReference type="ARBA" id="ARBA00022679"/>
    </source>
</evidence>
<name>A0A7J4IWW7_9ARCH</name>
<protein>
    <submittedName>
        <fullName evidence="4">Glycosyltransferase family 2 protein</fullName>
    </submittedName>
</protein>
<dbReference type="EMBL" id="DUGC01000079">
    <property type="protein sequence ID" value="HIH10021.1"/>
    <property type="molecule type" value="Genomic_DNA"/>
</dbReference>
<dbReference type="CDD" id="cd00761">
    <property type="entry name" value="Glyco_tranf_GTA_type"/>
    <property type="match status" value="1"/>
</dbReference>
<sequence>MLSVCIPVFNEEESLERIVNEVRAQSLWHESGEREMIIGLNGCTDKSAEISYKLAREDPCIKVLELEMKGKNHALNEMVKISRAKDFENIFFLDADIILEKGVLKKLDNALKRSPPEMAIASATARPFEEKFGRFALHRRYLLEKGMASIQNYVHGRCYAMPRSEAVKVAFPKNQKIFDDAFLTCLYWGRFKVLNSALVRYRVPNYRDWLVQMARRRINIQQLYHGYPELRRPLTRWLVASRQLKMQHAGKSVREKLGGKFPAFIESISDPLIYIKMRSSMRNSNDSWPKIRSTKMKPR</sequence>
<dbReference type="InterPro" id="IPR029044">
    <property type="entry name" value="Nucleotide-diphossugar_trans"/>
</dbReference>
<gene>
    <name evidence="4" type="ORF">HA254_05135</name>
</gene>
<evidence type="ECO:0000313" key="5">
    <source>
        <dbReference type="Proteomes" id="UP000565078"/>
    </source>
</evidence>
<dbReference type="Gene3D" id="3.90.550.10">
    <property type="entry name" value="Spore Coat Polysaccharide Biosynthesis Protein SpsA, Chain A"/>
    <property type="match status" value="1"/>
</dbReference>
<keyword evidence="1" id="KW-0328">Glycosyltransferase</keyword>
<reference evidence="5" key="1">
    <citation type="journal article" date="2020" name="bioRxiv">
        <title>A rank-normalized archaeal taxonomy based on genome phylogeny resolves widespread incomplete and uneven classifications.</title>
        <authorList>
            <person name="Rinke C."/>
            <person name="Chuvochina M."/>
            <person name="Mussig A.J."/>
            <person name="Chaumeil P.-A."/>
            <person name="Waite D.W."/>
            <person name="Whitman W.B."/>
            <person name="Parks D.H."/>
            <person name="Hugenholtz P."/>
        </authorList>
    </citation>
    <scope>NUCLEOTIDE SEQUENCE [LARGE SCALE GENOMIC DNA]</scope>
</reference>
<dbReference type="PANTHER" id="PTHR43630:SF1">
    <property type="entry name" value="POLY-BETA-1,6-N-ACETYL-D-GLUCOSAMINE SYNTHASE"/>
    <property type="match status" value="1"/>
</dbReference>
<dbReference type="AlphaFoldDB" id="A0A7J4IWW7"/>
<dbReference type="GO" id="GO:0016757">
    <property type="term" value="F:glycosyltransferase activity"/>
    <property type="evidence" value="ECO:0007669"/>
    <property type="project" value="UniProtKB-KW"/>
</dbReference>